<keyword evidence="7" id="KW-1185">Reference proteome</keyword>
<dbReference type="PANTHER" id="PTHR15073:SF1">
    <property type="entry name" value="RETICULOCYTE-BINDING PROTEIN HOMOLOG 2A"/>
    <property type="match status" value="1"/>
</dbReference>
<feature type="compositionally biased region" description="Basic and acidic residues" evidence="4">
    <location>
        <begin position="1748"/>
        <end position="1777"/>
    </location>
</feature>
<evidence type="ECO:0000256" key="4">
    <source>
        <dbReference type="SAM" id="MobiDB-lite"/>
    </source>
</evidence>
<feature type="domain" description="EF-hand" evidence="5">
    <location>
        <begin position="95"/>
        <end position="130"/>
    </location>
</feature>
<feature type="coiled-coil region" evidence="3">
    <location>
        <begin position="1473"/>
        <end position="1500"/>
    </location>
</feature>
<dbReference type="GO" id="GO:0015630">
    <property type="term" value="C:microtubule cytoskeleton"/>
    <property type="evidence" value="ECO:0007669"/>
    <property type="project" value="TreeGrafter"/>
</dbReference>
<dbReference type="GO" id="GO:0005509">
    <property type="term" value="F:calcium ion binding"/>
    <property type="evidence" value="ECO:0007669"/>
    <property type="project" value="InterPro"/>
</dbReference>
<dbReference type="EMBL" id="BRXZ01002091">
    <property type="protein sequence ID" value="GMH54274.1"/>
    <property type="molecule type" value="Genomic_DNA"/>
</dbReference>
<feature type="compositionally biased region" description="Low complexity" evidence="4">
    <location>
        <begin position="548"/>
        <end position="559"/>
    </location>
</feature>
<dbReference type="OrthoDB" id="26525at2759"/>
<feature type="compositionally biased region" description="Gly residues" evidence="4">
    <location>
        <begin position="2007"/>
        <end position="2022"/>
    </location>
</feature>
<feature type="region of interest" description="Disordered" evidence="4">
    <location>
        <begin position="536"/>
        <end position="594"/>
    </location>
</feature>
<dbReference type="Proteomes" id="UP001165082">
    <property type="component" value="Unassembled WGS sequence"/>
</dbReference>
<dbReference type="InterPro" id="IPR002048">
    <property type="entry name" value="EF_hand_dom"/>
</dbReference>
<dbReference type="GO" id="GO:0000226">
    <property type="term" value="P:microtubule cytoskeleton organization"/>
    <property type="evidence" value="ECO:0007669"/>
    <property type="project" value="TreeGrafter"/>
</dbReference>
<dbReference type="PANTHER" id="PTHR15073">
    <property type="entry name" value="MICROTUBULE-ASSOCIATED PROTEIN"/>
    <property type="match status" value="1"/>
</dbReference>
<dbReference type="InterPro" id="IPR018247">
    <property type="entry name" value="EF_Hand_1_Ca_BS"/>
</dbReference>
<keyword evidence="1" id="KW-0106">Calcium</keyword>
<dbReference type="InterPro" id="IPR051483">
    <property type="entry name" value="MAP7_domain-containing"/>
</dbReference>
<feature type="compositionally biased region" description="Basic and acidic residues" evidence="4">
    <location>
        <begin position="536"/>
        <end position="545"/>
    </location>
</feature>
<comment type="caution">
    <text evidence="6">The sequence shown here is derived from an EMBL/GenBank/DDBJ whole genome shotgun (WGS) entry which is preliminary data.</text>
</comment>
<protein>
    <recommendedName>
        <fullName evidence="5">EF-hand domain-containing protein</fullName>
    </recommendedName>
</protein>
<evidence type="ECO:0000256" key="3">
    <source>
        <dbReference type="SAM" id="Coils"/>
    </source>
</evidence>
<dbReference type="PROSITE" id="PS00018">
    <property type="entry name" value="EF_HAND_1"/>
    <property type="match status" value="2"/>
</dbReference>
<feature type="region of interest" description="Disordered" evidence="4">
    <location>
        <begin position="1843"/>
        <end position="1872"/>
    </location>
</feature>
<dbReference type="SUPFAM" id="SSF47473">
    <property type="entry name" value="EF-hand"/>
    <property type="match status" value="1"/>
</dbReference>
<keyword evidence="2 3" id="KW-0175">Coiled coil</keyword>
<feature type="compositionally biased region" description="Low complexity" evidence="4">
    <location>
        <begin position="323"/>
        <end position="337"/>
    </location>
</feature>
<dbReference type="PROSITE" id="PS50222">
    <property type="entry name" value="EF_HAND_2"/>
    <property type="match status" value="2"/>
</dbReference>
<gene>
    <name evidence="6" type="ORF">TrRE_jg7620</name>
</gene>
<accession>A0A9W7DS65</accession>
<evidence type="ECO:0000259" key="5">
    <source>
        <dbReference type="PROSITE" id="PS50222"/>
    </source>
</evidence>
<feature type="compositionally biased region" description="Acidic residues" evidence="4">
    <location>
        <begin position="1591"/>
        <end position="1600"/>
    </location>
</feature>
<feature type="region of interest" description="Disordered" evidence="4">
    <location>
        <begin position="1748"/>
        <end position="1787"/>
    </location>
</feature>
<dbReference type="Gene3D" id="1.10.238.10">
    <property type="entry name" value="EF-hand"/>
    <property type="match status" value="2"/>
</dbReference>
<feature type="domain" description="EF-hand" evidence="5">
    <location>
        <begin position="914"/>
        <end position="949"/>
    </location>
</feature>
<evidence type="ECO:0000256" key="1">
    <source>
        <dbReference type="ARBA" id="ARBA00022837"/>
    </source>
</evidence>
<feature type="region of interest" description="Disordered" evidence="4">
    <location>
        <begin position="622"/>
        <end position="672"/>
    </location>
</feature>
<dbReference type="InterPro" id="IPR011992">
    <property type="entry name" value="EF-hand-dom_pair"/>
</dbReference>
<feature type="region of interest" description="Disordered" evidence="4">
    <location>
        <begin position="1536"/>
        <end position="1555"/>
    </location>
</feature>
<evidence type="ECO:0000256" key="2">
    <source>
        <dbReference type="ARBA" id="ARBA00023054"/>
    </source>
</evidence>
<reference evidence="6" key="1">
    <citation type="submission" date="2022-07" db="EMBL/GenBank/DDBJ databases">
        <title>Genome analysis of Parmales, a sister group of diatoms, reveals the evolutionary specialization of diatoms from phago-mixotrophs to photoautotrophs.</title>
        <authorList>
            <person name="Ban H."/>
            <person name="Sato S."/>
            <person name="Yoshikawa S."/>
            <person name="Kazumasa Y."/>
            <person name="Nakamura Y."/>
            <person name="Ichinomiya M."/>
            <person name="Saitoh K."/>
            <person name="Sato N."/>
            <person name="Blanc-Mathieu R."/>
            <person name="Endo H."/>
            <person name="Kuwata A."/>
            <person name="Ogata H."/>
        </authorList>
    </citation>
    <scope>NUCLEOTIDE SEQUENCE</scope>
</reference>
<feature type="compositionally biased region" description="Polar residues" evidence="4">
    <location>
        <begin position="560"/>
        <end position="575"/>
    </location>
</feature>
<name>A0A9W7DS65_9STRA</name>
<feature type="region of interest" description="Disordered" evidence="4">
    <location>
        <begin position="276"/>
        <end position="354"/>
    </location>
</feature>
<sequence>MGSQFSMGMYPDALEGFHAMDMEKIRRLYHNFSAMCDKEHENDGFFMTRRQFQELFKIPTADVVFRIFAFFDPQQHGQVVASDVFGGLTLASNSTENAKLEFIFQMSDMNSDQFLNETEMIMIMHSSSRGFSRMKEIEAPPLEKIEEIVAFGFNHPEVHLDERGEMSMPDVTFVASANDALRNYLSNLDSSAGADIGNLYKQQASILRELAMIDSVLDQMSRHERDMTVDENMYETERGGDLEDIVYDGLFENASDIARMYLKKLLKSDADYKERQRELEKAQTAQMGGRRKANGQSQKGRPKSQEGAGSSLTPQEEQKQQAEEAQILKEASAQAIRRAQRKRRMREEDEKEAGTFGDAAAFKIGYKRVQTSAGGGHGAGDADAAAEDAVASNNITSRWALLRNKNNDDMVKLDVDLLEDLVEATGNLIHDREARAALEVIPTNQLGKHKVGDVIKWWVGRQEARRKPPTKPWRQRLAVLMDVVNRPWKFLEFLKDETHTQVQINMKEENWAPWKTEEDLAMEKELEDEREYQRLKTEREAKRDGMQTTNADDATTNTAPSSVAPTLFASNSTPGVTVKAWESDSEEEEEERNCKVACRVAVGHVKAEKKASIKFDVAASNLTTSTPNPVTAPPATPSNPFAPTPSSPTRPPTNSNGTPGSPSRPRSRGQTAASHIRLYARDILNNVFQTAGVEWNLKNEQSAASGGFKSVAWVDIPVKAEANEELAKKVMNQLIMFLDSVPKDYAHPVYTSSKVELVTLSSRDPKPYIRVTLLNERDPFEEVEKFLPPDIKIKDAIENISLHLDLNVSLDDIIALTKQFAGYKEKLYGPQEDELGEKGMDPAIFMNSVKQRRKAALRASRMARNKDMPLSDMKKHLASRGMSTEGTINEIRERTEQLFAIQAEVVGYGELSNFGEDISKAIFKRVDRDNDGALNFWEMNTLQRSLGGVAQEYPSKYEEAMAESGFAVNKDGWLTSDGLTAYYERFGQLANDVEDIGVGSLDDYVCANISLTGEIRSKIIQGIDKIFDGAREAQYNLKITNFISRFVKDYYLDWECKRLSDLFIKEELPKFLKAPGGPANLVLEYQRLVADGRRGYIPEFREGVERALGKGWGWSTPGEWDIVSEEEEARRKSEVERAKVERISKIGKDKGIDLESYQIETLEGWESFKLADGSRPLWLREALSKIGDEQNREEEMKETDKVKFSETSFVPQGTIESIAQLKDDLNGVRAALSRPLPRRQREELQEIETAKATELQELEKLLERGLLISCHHAIKCYDALRAVCTGIHSVNWGNRAFTTRLESEGFDFFHLLPPGLHEGATLSEAKSAKEVRAVERKREAKKFIVEERKRKVMEAKERERLKIELADKKIKERAEEEASLFTRGAEARIRGYNKKNDQAKCIEFWRRLYLLFENRYDQLDANKNVLAVAIAANNLGVVCFEFGDGQIAPTKESLQRLRKADEYIDDVLKTLKAEAKQRNLERIAEEKKRLKAEAQAKMREKIVREQAMKGSKMVQKGEGGDNSFMAQRKSKLFDDANKEARKAQRAAEEAEEMERQLMKEFADSDDEELVEEQKSEPAGEEEEEKKRTQSDEEFEDDFDPGEAKDAVVDMNKLMEERKKKKLEAGKAAEKKVFGGRQRMTLIPANIASKVNIPENIALAAAIVKFNLVTIMNEIGTPIDEDDNDERQHLQFDCYNLFQNFVSKNTKEKSVGTIGDSVQVKNVGIARIDTFPPEDFEVWKIRVTQADVEREKAEKERQNEELRKRKEAREKKRQEKAERRKRKEAKKYKKLQREFKDRELEALTKGEEIDLDVLEMVNPKKAAKIRDRQRRMEEMLERRRIIEEERAERARQEQREKDKQEAKMRREQMKKQAVEDEIAEILEEDSKLRSGLNGIMSGFRWTAKPDPDKLRKEITEREEALRQEAKEMKKRLKEAEREKEMKRRAREERRARRARDGLSDSSSSESDSVKSDLTDDDDVADKKKKGKGKGGGDGPNPNRGSVLISMGGKLGGGLNLFGKGKGSPGAESSQGSGEDDGSKGSKGSKGRGTMFGSISPSFGGFGRKSPSPGKEGSPKAFFK</sequence>
<evidence type="ECO:0000313" key="7">
    <source>
        <dbReference type="Proteomes" id="UP001165082"/>
    </source>
</evidence>
<evidence type="ECO:0000313" key="6">
    <source>
        <dbReference type="EMBL" id="GMH54274.1"/>
    </source>
</evidence>
<feature type="region of interest" description="Disordered" evidence="4">
    <location>
        <begin position="1896"/>
        <end position="2078"/>
    </location>
</feature>
<dbReference type="SMART" id="SM00054">
    <property type="entry name" value="EFh"/>
    <property type="match status" value="2"/>
</dbReference>
<feature type="compositionally biased region" description="Basic residues" evidence="4">
    <location>
        <begin position="1778"/>
        <end position="1787"/>
    </location>
</feature>
<feature type="compositionally biased region" description="Pro residues" evidence="4">
    <location>
        <begin position="630"/>
        <end position="651"/>
    </location>
</feature>
<feature type="region of interest" description="Disordered" evidence="4">
    <location>
        <begin position="1561"/>
        <end position="1604"/>
    </location>
</feature>
<proteinExistence type="predicted"/>
<feature type="compositionally biased region" description="Basic and acidic residues" evidence="4">
    <location>
        <begin position="1902"/>
        <end position="1957"/>
    </location>
</feature>
<organism evidence="6 7">
    <name type="scientific">Triparma retinervis</name>
    <dbReference type="NCBI Taxonomy" id="2557542"/>
    <lineage>
        <taxon>Eukaryota</taxon>
        <taxon>Sar</taxon>
        <taxon>Stramenopiles</taxon>
        <taxon>Ochrophyta</taxon>
        <taxon>Bolidophyceae</taxon>
        <taxon>Parmales</taxon>
        <taxon>Triparmaceae</taxon>
        <taxon>Triparma</taxon>
    </lineage>
</organism>